<accession>A0ABQ3K7M1</accession>
<dbReference type="InterPro" id="IPR050194">
    <property type="entry name" value="Glycosyltransferase_grp1"/>
</dbReference>
<evidence type="ECO:0000259" key="1">
    <source>
        <dbReference type="Pfam" id="PF13439"/>
    </source>
</evidence>
<evidence type="ECO:0000313" key="3">
    <source>
        <dbReference type="Proteomes" id="UP000632154"/>
    </source>
</evidence>
<dbReference type="PANTHER" id="PTHR45947">
    <property type="entry name" value="SULFOQUINOVOSYL TRANSFERASE SQD2"/>
    <property type="match status" value="1"/>
</dbReference>
<dbReference type="Pfam" id="PF13439">
    <property type="entry name" value="Glyco_transf_4"/>
    <property type="match status" value="1"/>
</dbReference>
<protein>
    <submittedName>
        <fullName evidence="2">Glycosyltransferase EpsF</fullName>
    </submittedName>
</protein>
<dbReference type="PANTHER" id="PTHR45947:SF3">
    <property type="entry name" value="SULFOQUINOVOSYL TRANSFERASE SQD2"/>
    <property type="match status" value="1"/>
</dbReference>
<sequence>MPVSDLSSLSLERPVRVLHVTGNLDRGGIETWLVNVFRRIDPDLVKMDILIASPSPHIGEYEPELRSLGVRMIHAPASNQLPQFVRAYRQALQLYGPYDVVHSHVHHFSGLLLLLARLAGVPVRVATSHTDTRNADAQASRGRAAYIQAMRAALQQSVTHRTAVSQAAAEALFGADWTSQKVQIITLGIDLAGLQTPRSVGGLREELGLEPGVPVLGCVAQLRPEKNHAFLLDVLAEHVRNSGPAYLLLVGEGGERQAIEAQVARLGLQQWVKLLGSRPDVADLLWLMDAFVLTSRFEGLSLAFIEAQAVGLPCIVSTGVPVTSDDRRFPLIDVQRLPLDSGAAAWAEVVAGALERGRHDPPRMDFEVAETTQDLTEFYIRASRGEV</sequence>
<feature type="domain" description="Glycosyltransferase subfamily 4-like N-terminal" evidence="1">
    <location>
        <begin position="27"/>
        <end position="191"/>
    </location>
</feature>
<name>A0ABQ3K7M1_9DEIO</name>
<organism evidence="2 3">
    <name type="scientific">Deinococcus piscis</name>
    <dbReference type="NCBI Taxonomy" id="394230"/>
    <lineage>
        <taxon>Bacteria</taxon>
        <taxon>Thermotogati</taxon>
        <taxon>Deinococcota</taxon>
        <taxon>Deinococci</taxon>
        <taxon>Deinococcales</taxon>
        <taxon>Deinococcaceae</taxon>
        <taxon>Deinococcus</taxon>
    </lineage>
</organism>
<reference evidence="3" key="1">
    <citation type="journal article" date="2019" name="Int. J. Syst. Evol. Microbiol.">
        <title>The Global Catalogue of Microorganisms (GCM) 10K type strain sequencing project: providing services to taxonomists for standard genome sequencing and annotation.</title>
        <authorList>
            <consortium name="The Broad Institute Genomics Platform"/>
            <consortium name="The Broad Institute Genome Sequencing Center for Infectious Disease"/>
            <person name="Wu L."/>
            <person name="Ma J."/>
        </authorList>
    </citation>
    <scope>NUCLEOTIDE SEQUENCE [LARGE SCALE GENOMIC DNA]</scope>
    <source>
        <strain evidence="3">CGMCC 1.18439</strain>
    </source>
</reference>
<dbReference type="EMBL" id="BNAL01000012">
    <property type="protein sequence ID" value="GHG01476.1"/>
    <property type="molecule type" value="Genomic_DNA"/>
</dbReference>
<comment type="caution">
    <text evidence="2">The sequence shown here is derived from an EMBL/GenBank/DDBJ whole genome shotgun (WGS) entry which is preliminary data.</text>
</comment>
<dbReference type="Pfam" id="PF13692">
    <property type="entry name" value="Glyco_trans_1_4"/>
    <property type="match status" value="1"/>
</dbReference>
<gene>
    <name evidence="2" type="primary">epsF</name>
    <name evidence="2" type="ORF">GCM10017783_12090</name>
</gene>
<dbReference type="Proteomes" id="UP000632154">
    <property type="component" value="Unassembled WGS sequence"/>
</dbReference>
<proteinExistence type="predicted"/>
<keyword evidence="3" id="KW-1185">Reference proteome</keyword>
<dbReference type="InterPro" id="IPR028098">
    <property type="entry name" value="Glyco_trans_4-like_N"/>
</dbReference>
<dbReference type="Gene3D" id="3.40.50.2000">
    <property type="entry name" value="Glycogen Phosphorylase B"/>
    <property type="match status" value="2"/>
</dbReference>
<evidence type="ECO:0000313" key="2">
    <source>
        <dbReference type="EMBL" id="GHG01476.1"/>
    </source>
</evidence>
<dbReference type="RefSeq" id="WP_189642781.1">
    <property type="nucleotide sequence ID" value="NZ_BNAL01000012.1"/>
</dbReference>
<dbReference type="SUPFAM" id="SSF53756">
    <property type="entry name" value="UDP-Glycosyltransferase/glycogen phosphorylase"/>
    <property type="match status" value="1"/>
</dbReference>